<dbReference type="PANTHER" id="PTHR43107:SF15">
    <property type="entry name" value="FATTY ACID TRANSPORT PROTEIN 3, ISOFORM A"/>
    <property type="match status" value="1"/>
</dbReference>
<evidence type="ECO:0000259" key="5">
    <source>
        <dbReference type="Pfam" id="PF00501"/>
    </source>
</evidence>
<keyword evidence="3" id="KW-0547">Nucleotide-binding</keyword>
<organism evidence="7 8">
    <name type="scientific">Dactylosporangium roseum</name>
    <dbReference type="NCBI Taxonomy" id="47989"/>
    <lineage>
        <taxon>Bacteria</taxon>
        <taxon>Bacillati</taxon>
        <taxon>Actinomycetota</taxon>
        <taxon>Actinomycetes</taxon>
        <taxon>Micromonosporales</taxon>
        <taxon>Micromonosporaceae</taxon>
        <taxon>Dactylosporangium</taxon>
    </lineage>
</organism>
<evidence type="ECO:0000256" key="3">
    <source>
        <dbReference type="ARBA" id="ARBA00022741"/>
    </source>
</evidence>
<dbReference type="PANTHER" id="PTHR43107">
    <property type="entry name" value="LONG-CHAIN FATTY ACID TRANSPORT PROTEIN"/>
    <property type="match status" value="1"/>
</dbReference>
<feature type="domain" description="AMP-dependent synthetase/ligase" evidence="5">
    <location>
        <begin position="21"/>
        <end position="377"/>
    </location>
</feature>
<evidence type="ECO:0000256" key="4">
    <source>
        <dbReference type="ARBA" id="ARBA00022840"/>
    </source>
</evidence>
<dbReference type="Proteomes" id="UP001058271">
    <property type="component" value="Chromosome"/>
</dbReference>
<dbReference type="EMBL" id="CP073721">
    <property type="protein sequence ID" value="UWZ34416.1"/>
    <property type="molecule type" value="Genomic_DNA"/>
</dbReference>
<keyword evidence="8" id="KW-1185">Reference proteome</keyword>
<dbReference type="SUPFAM" id="SSF56801">
    <property type="entry name" value="Acetyl-CoA synthetase-like"/>
    <property type="match status" value="1"/>
</dbReference>
<dbReference type="Gene3D" id="3.30.300.30">
    <property type="match status" value="1"/>
</dbReference>
<keyword evidence="4" id="KW-0067">ATP-binding</keyword>
<dbReference type="Pfam" id="PF00501">
    <property type="entry name" value="AMP-binding"/>
    <property type="match status" value="1"/>
</dbReference>
<accession>A0ABY5YXC5</accession>
<sequence>MPPTSHAAPPEQPSLRDALLARRFDDAHGLRYRDDHWTWAQYVAACAQRAHWILARHRPPRPLHIGVLMDNYPEFTFLLGAAALAGATVVGLNPTRRGQELARDIEHTDCAVVITQESYLPLLAGLELTVPVIDAADPGYLADVAGRPAEPPTHHQASAEALFGLVFTSGTTGSPKAVRCTQGSLLRRARRVVDLVELAPADVCYVAMPLFHSNSLILGWAPAMVAGAAVVLRERFSASAFGDDVRRYGVTYSNYVGKPLSYILATAPRPDDAATTLRLVYGNEAPDSVIAEFGRRFGCRVIDGFGTTEGGIGFNRTAETPPNSVGVPRGNIKVLDPATEQECPVAEFDAHGNLRNADVAVGELVNVGGVGTFEGYYRAEAAMRERVRGGSYWSGDLGYRDAAGYFYFAGRAGDWLRVDGENLALAPIERTLARYPGFAETAVYPVPDPAAGDQVMIAVVPRDAFDGTDFAEWLDRQPDLGAKWAPAFVRVSRTLPTTLTNKLLRRDLVAQCWECADPVWWRPRRAGAYQPLDAAARERIRADFARHGRERLLRPGPAAGQKRSV</sequence>
<dbReference type="PROSITE" id="PS00455">
    <property type="entry name" value="AMP_BINDING"/>
    <property type="match status" value="1"/>
</dbReference>
<proteinExistence type="inferred from homology"/>
<name>A0ABY5YXC5_9ACTN</name>
<dbReference type="InterPro" id="IPR042099">
    <property type="entry name" value="ANL_N_sf"/>
</dbReference>
<dbReference type="RefSeq" id="WP_260723733.1">
    <property type="nucleotide sequence ID" value="NZ_BAAABS010000011.1"/>
</dbReference>
<dbReference type="Gene3D" id="3.40.50.12780">
    <property type="entry name" value="N-terminal domain of ligase-like"/>
    <property type="match status" value="1"/>
</dbReference>
<dbReference type="Pfam" id="PF13193">
    <property type="entry name" value="AMP-binding_C"/>
    <property type="match status" value="1"/>
</dbReference>
<evidence type="ECO:0000256" key="2">
    <source>
        <dbReference type="ARBA" id="ARBA00022598"/>
    </source>
</evidence>
<gene>
    <name evidence="7" type="ORF">Drose_24695</name>
</gene>
<dbReference type="InterPro" id="IPR020845">
    <property type="entry name" value="AMP-binding_CS"/>
</dbReference>
<dbReference type="InterPro" id="IPR025110">
    <property type="entry name" value="AMP-bd_C"/>
</dbReference>
<dbReference type="InterPro" id="IPR045851">
    <property type="entry name" value="AMP-bd_C_sf"/>
</dbReference>
<reference evidence="7" key="1">
    <citation type="submission" date="2021-04" db="EMBL/GenBank/DDBJ databases">
        <title>Biosynthetic gene clusters of Dactylosporangioum roseum.</title>
        <authorList>
            <person name="Hartkoorn R.C."/>
            <person name="Beaudoing E."/>
            <person name="Hot D."/>
            <person name="Moureu S."/>
        </authorList>
    </citation>
    <scope>NUCLEOTIDE SEQUENCE</scope>
    <source>
        <strain evidence="7">NRRL B-16295</strain>
    </source>
</reference>
<evidence type="ECO:0000259" key="6">
    <source>
        <dbReference type="Pfam" id="PF13193"/>
    </source>
</evidence>
<evidence type="ECO:0000313" key="7">
    <source>
        <dbReference type="EMBL" id="UWZ34416.1"/>
    </source>
</evidence>
<keyword evidence="2" id="KW-0436">Ligase</keyword>
<comment type="similarity">
    <text evidence="1">Belongs to the ATP-dependent AMP-binding enzyme family.</text>
</comment>
<feature type="domain" description="AMP-binding enzyme C-terminal" evidence="6">
    <location>
        <begin position="428"/>
        <end position="502"/>
    </location>
</feature>
<evidence type="ECO:0000256" key="1">
    <source>
        <dbReference type="ARBA" id="ARBA00006432"/>
    </source>
</evidence>
<dbReference type="InterPro" id="IPR000873">
    <property type="entry name" value="AMP-dep_synth/lig_dom"/>
</dbReference>
<protein>
    <submittedName>
        <fullName evidence="7">AMP-binding protein</fullName>
    </submittedName>
</protein>
<evidence type="ECO:0000313" key="8">
    <source>
        <dbReference type="Proteomes" id="UP001058271"/>
    </source>
</evidence>